<name>A0A9D4UWY4_ADICA</name>
<dbReference type="PANTHER" id="PTHR45914">
    <property type="entry name" value="TRANSCRIPTION FACTOR HEC3-RELATED"/>
    <property type="match status" value="1"/>
</dbReference>
<evidence type="ECO:0000256" key="2">
    <source>
        <dbReference type="ARBA" id="ARBA00023015"/>
    </source>
</evidence>
<protein>
    <recommendedName>
        <fullName evidence="5">BHLH domain-containing protein</fullName>
    </recommendedName>
</protein>
<dbReference type="GO" id="GO:0005634">
    <property type="term" value="C:nucleus"/>
    <property type="evidence" value="ECO:0007669"/>
    <property type="project" value="UniProtKB-SubCell"/>
</dbReference>
<dbReference type="InterPro" id="IPR036638">
    <property type="entry name" value="HLH_DNA-bd_sf"/>
</dbReference>
<evidence type="ECO:0000256" key="4">
    <source>
        <dbReference type="ARBA" id="ARBA00023242"/>
    </source>
</evidence>
<dbReference type="PROSITE" id="PS50888">
    <property type="entry name" value="BHLH"/>
    <property type="match status" value="1"/>
</dbReference>
<dbReference type="InterPro" id="IPR045843">
    <property type="entry name" value="IND-like"/>
</dbReference>
<keyword evidence="7" id="KW-1185">Reference proteome</keyword>
<proteinExistence type="predicted"/>
<comment type="subcellular location">
    <subcellularLocation>
        <location evidence="1">Nucleus</location>
    </subcellularLocation>
</comment>
<evidence type="ECO:0000313" key="7">
    <source>
        <dbReference type="Proteomes" id="UP000886520"/>
    </source>
</evidence>
<evidence type="ECO:0000256" key="1">
    <source>
        <dbReference type="ARBA" id="ARBA00004123"/>
    </source>
</evidence>
<comment type="caution">
    <text evidence="6">The sequence shown here is derived from an EMBL/GenBank/DDBJ whole genome shotgun (WGS) entry which is preliminary data.</text>
</comment>
<dbReference type="PANTHER" id="PTHR45914:SF12">
    <property type="entry name" value="TRANSCRIPTION FACTOR BHLH87"/>
    <property type="match status" value="1"/>
</dbReference>
<dbReference type="Pfam" id="PF00010">
    <property type="entry name" value="HLH"/>
    <property type="match status" value="1"/>
</dbReference>
<sequence>MILDLKAELLRLEKDEGAKLEEEEGVRPRELFYPRGSRLIRAVSEHGVLNEACFFDRPFPSRFVLTTHKVQLLISSFALKFRAQLMPACASMTMGAMSTSDYNLQYGDINHNQWQSSTSASGINASWGFTPTLGSLQACLHEKAQNCVAQSNNARGKNASENHINELGAISSINVEAAQLELADLLRGILDDQQAVLATPNRSDYSLSSLIKGTTTDNQFNHSAVSIINSAHKLADSDILLHHDVLDAHNAAHGQAICISKYEIAASDTLMDAESLLVMANPFHLDAAEHQSLSSSTSSSASESNYSTLACINTNCSTNNDHFSCKGNSNNIALQSCNDDLNYHQKMEPMDVGASCGVATTAGIFDDYSLSTINGAAVLGSTELLPSKMGPRDVAVLNADVNTEAFEIIVDDDNNDNNRCEAQEKTVIAVDMTTTRDYGENGSNKEDPLVASHHAESNIDVDINNCVRDDAVPGFNASCNQDYGMVSICHEEGQLYPASGSHMRLMQREVTYAAAAMQPVDWAGINLAVNAGTRPKRRNVRISEDPQTVSARRRRERISDRIRVLQRMVPGGTKLDTASMLDEAIHYLKYLKSQVQALEWLERRSSPNSTTSNLSFPASSLSPYNCLYPNFNTSYIQPSPSSRLMIIK</sequence>
<dbReference type="GO" id="GO:0046983">
    <property type="term" value="F:protein dimerization activity"/>
    <property type="evidence" value="ECO:0007669"/>
    <property type="project" value="InterPro"/>
</dbReference>
<reference evidence="6" key="1">
    <citation type="submission" date="2021-01" db="EMBL/GenBank/DDBJ databases">
        <title>Adiantum capillus-veneris genome.</title>
        <authorList>
            <person name="Fang Y."/>
            <person name="Liao Q."/>
        </authorList>
    </citation>
    <scope>NUCLEOTIDE SEQUENCE</scope>
    <source>
        <strain evidence="6">H3</strain>
        <tissue evidence="6">Leaf</tissue>
    </source>
</reference>
<dbReference type="OrthoDB" id="2017571at2759"/>
<feature type="domain" description="BHLH" evidence="5">
    <location>
        <begin position="542"/>
        <end position="591"/>
    </location>
</feature>
<keyword evidence="2" id="KW-0805">Transcription regulation</keyword>
<keyword evidence="4" id="KW-0539">Nucleus</keyword>
<keyword evidence="3" id="KW-0804">Transcription</keyword>
<dbReference type="EMBL" id="JABFUD020000009">
    <property type="protein sequence ID" value="KAI5075568.1"/>
    <property type="molecule type" value="Genomic_DNA"/>
</dbReference>
<dbReference type="Proteomes" id="UP000886520">
    <property type="component" value="Chromosome 9"/>
</dbReference>
<dbReference type="AlphaFoldDB" id="A0A9D4UWY4"/>
<organism evidence="6 7">
    <name type="scientific">Adiantum capillus-veneris</name>
    <name type="common">Maidenhair fern</name>
    <dbReference type="NCBI Taxonomy" id="13818"/>
    <lineage>
        <taxon>Eukaryota</taxon>
        <taxon>Viridiplantae</taxon>
        <taxon>Streptophyta</taxon>
        <taxon>Embryophyta</taxon>
        <taxon>Tracheophyta</taxon>
        <taxon>Polypodiopsida</taxon>
        <taxon>Polypodiidae</taxon>
        <taxon>Polypodiales</taxon>
        <taxon>Pteridineae</taxon>
        <taxon>Pteridaceae</taxon>
        <taxon>Vittarioideae</taxon>
        <taxon>Adiantum</taxon>
    </lineage>
</organism>
<evidence type="ECO:0000259" key="5">
    <source>
        <dbReference type="PROSITE" id="PS50888"/>
    </source>
</evidence>
<evidence type="ECO:0000313" key="6">
    <source>
        <dbReference type="EMBL" id="KAI5075568.1"/>
    </source>
</evidence>
<gene>
    <name evidence="6" type="ORF">GOP47_0009644</name>
</gene>
<dbReference type="GO" id="GO:0003700">
    <property type="term" value="F:DNA-binding transcription factor activity"/>
    <property type="evidence" value="ECO:0007669"/>
    <property type="project" value="InterPro"/>
</dbReference>
<dbReference type="Gene3D" id="4.10.280.10">
    <property type="entry name" value="Helix-loop-helix DNA-binding domain"/>
    <property type="match status" value="1"/>
</dbReference>
<evidence type="ECO:0000256" key="3">
    <source>
        <dbReference type="ARBA" id="ARBA00023163"/>
    </source>
</evidence>
<dbReference type="SMART" id="SM00353">
    <property type="entry name" value="HLH"/>
    <property type="match status" value="1"/>
</dbReference>
<dbReference type="InterPro" id="IPR011598">
    <property type="entry name" value="bHLH_dom"/>
</dbReference>
<dbReference type="SUPFAM" id="SSF47459">
    <property type="entry name" value="HLH, helix-loop-helix DNA-binding domain"/>
    <property type="match status" value="1"/>
</dbReference>
<accession>A0A9D4UWY4</accession>